<evidence type="ECO:0000313" key="5">
    <source>
        <dbReference type="Proteomes" id="UP000484885"/>
    </source>
</evidence>
<dbReference type="PANTHER" id="PTHR12901">
    <property type="entry name" value="SPERM PROTEIN HOMOLOG"/>
    <property type="match status" value="1"/>
</dbReference>
<dbReference type="AlphaFoldDB" id="A0A845URT6"/>
<dbReference type="Proteomes" id="UP000484885">
    <property type="component" value="Unassembled WGS sequence"/>
</dbReference>
<accession>A0A845URT6</accession>
<feature type="domain" description="Coenzyme Q-binding protein COQ10 START" evidence="3">
    <location>
        <begin position="10"/>
        <end position="134"/>
    </location>
</feature>
<organism evidence="4 5">
    <name type="scientific">Wenzhouxiangella limi</name>
    <dbReference type="NCBI Taxonomy" id="2707351"/>
    <lineage>
        <taxon>Bacteria</taxon>
        <taxon>Pseudomonadati</taxon>
        <taxon>Pseudomonadota</taxon>
        <taxon>Gammaproteobacteria</taxon>
        <taxon>Chromatiales</taxon>
        <taxon>Wenzhouxiangellaceae</taxon>
        <taxon>Wenzhouxiangella</taxon>
    </lineage>
</organism>
<evidence type="ECO:0000259" key="3">
    <source>
        <dbReference type="Pfam" id="PF03364"/>
    </source>
</evidence>
<dbReference type="GO" id="GO:0048039">
    <property type="term" value="F:ubiquinone binding"/>
    <property type="evidence" value="ECO:0007669"/>
    <property type="project" value="InterPro"/>
</dbReference>
<dbReference type="InterPro" id="IPR005031">
    <property type="entry name" value="COQ10_START"/>
</dbReference>
<keyword evidence="2" id="KW-1277">Toxin-antitoxin system</keyword>
<protein>
    <submittedName>
        <fullName evidence="4">Type II toxin-antitoxin system RatA family toxin</fullName>
    </submittedName>
</protein>
<dbReference type="EMBL" id="JAAGSC010000031">
    <property type="protein sequence ID" value="NDY94553.1"/>
    <property type="molecule type" value="Genomic_DNA"/>
</dbReference>
<comment type="caution">
    <text evidence="4">The sequence shown here is derived from an EMBL/GenBank/DDBJ whole genome shotgun (WGS) entry which is preliminary data.</text>
</comment>
<evidence type="ECO:0000256" key="2">
    <source>
        <dbReference type="ARBA" id="ARBA00022649"/>
    </source>
</evidence>
<dbReference type="InterPro" id="IPR044996">
    <property type="entry name" value="COQ10-like"/>
</dbReference>
<name>A0A845URT6_9GAMM</name>
<dbReference type="InterPro" id="IPR023393">
    <property type="entry name" value="START-like_dom_sf"/>
</dbReference>
<evidence type="ECO:0000313" key="4">
    <source>
        <dbReference type="EMBL" id="NDY94553.1"/>
    </source>
</evidence>
<dbReference type="RefSeq" id="WP_164209882.1">
    <property type="nucleotide sequence ID" value="NZ_JAAGSC010000031.1"/>
</dbReference>
<gene>
    <name evidence="4" type="ORF">G3I74_02250</name>
</gene>
<dbReference type="Gene3D" id="3.30.530.20">
    <property type="match status" value="1"/>
</dbReference>
<dbReference type="Pfam" id="PF03364">
    <property type="entry name" value="Polyketide_cyc"/>
    <property type="match status" value="1"/>
</dbReference>
<dbReference type="GO" id="GO:0045333">
    <property type="term" value="P:cellular respiration"/>
    <property type="evidence" value="ECO:0007669"/>
    <property type="project" value="InterPro"/>
</dbReference>
<dbReference type="PANTHER" id="PTHR12901:SF10">
    <property type="entry name" value="COENZYME Q-BINDING PROTEIN COQ10, MITOCHONDRIAL"/>
    <property type="match status" value="1"/>
</dbReference>
<keyword evidence="5" id="KW-1185">Reference proteome</keyword>
<dbReference type="SUPFAM" id="SSF55961">
    <property type="entry name" value="Bet v1-like"/>
    <property type="match status" value="1"/>
</dbReference>
<proteinExistence type="inferred from homology"/>
<evidence type="ECO:0000256" key="1">
    <source>
        <dbReference type="ARBA" id="ARBA00008918"/>
    </source>
</evidence>
<reference evidence="4 5" key="1">
    <citation type="submission" date="2020-02" db="EMBL/GenBank/DDBJ databases">
        <authorList>
            <person name="Zhang X.-Y."/>
        </authorList>
    </citation>
    <scope>NUCLEOTIDE SEQUENCE [LARGE SCALE GENOMIC DNA]</scope>
    <source>
        <strain evidence="4 5">C33</strain>
    </source>
</reference>
<dbReference type="CDD" id="cd07813">
    <property type="entry name" value="COQ10p_like"/>
    <property type="match status" value="1"/>
</dbReference>
<comment type="similarity">
    <text evidence="1">Belongs to the ribosome association toxin RatA family.</text>
</comment>
<sequence length="147" mass="17084">MAEVHRFALVEFRPEQMFDLVCDVQRYPEFLTWVREATVHEQSETGQTASLAVTLGGIRAQFTTDNRLSRPREVEMRLREGPFEDLHGCWRFTGVGHGCRVSLDLNFRFAGSLWMRPFRRGFSRMADRMVDDFCRRAEAVHGKATAR</sequence>